<keyword evidence="3" id="KW-1185">Reference proteome</keyword>
<protein>
    <submittedName>
        <fullName evidence="2">Glucan phosphoethanolaminetransferase (Alkaline phosphatase superfamily)</fullName>
    </submittedName>
</protein>
<dbReference type="EMBL" id="JAUSTO010000007">
    <property type="protein sequence ID" value="MDQ0152640.1"/>
    <property type="molecule type" value="Genomic_DNA"/>
</dbReference>
<dbReference type="AlphaFoldDB" id="A0AAE3VAJ4"/>
<feature type="transmembrane region" description="Helical" evidence="1">
    <location>
        <begin position="219"/>
        <end position="238"/>
    </location>
</feature>
<reference evidence="2" key="1">
    <citation type="submission" date="2023-07" db="EMBL/GenBank/DDBJ databases">
        <title>Genomic Encyclopedia of Type Strains, Phase IV (KMG-IV): sequencing the most valuable type-strain genomes for metagenomic binning, comparative biology and taxonomic classification.</title>
        <authorList>
            <person name="Goeker M."/>
        </authorList>
    </citation>
    <scope>NUCLEOTIDE SEQUENCE</scope>
    <source>
        <strain evidence="2">DSM 19659</strain>
    </source>
</reference>
<evidence type="ECO:0000313" key="2">
    <source>
        <dbReference type="EMBL" id="MDQ0152640.1"/>
    </source>
</evidence>
<feature type="transmembrane region" description="Helical" evidence="1">
    <location>
        <begin position="20"/>
        <end position="44"/>
    </location>
</feature>
<keyword evidence="1" id="KW-0812">Transmembrane</keyword>
<feature type="transmembrane region" description="Helical" evidence="1">
    <location>
        <begin position="189"/>
        <end position="207"/>
    </location>
</feature>
<proteinExistence type="predicted"/>
<keyword evidence="1" id="KW-1133">Transmembrane helix</keyword>
<dbReference type="Proteomes" id="UP001241537">
    <property type="component" value="Unassembled WGS sequence"/>
</dbReference>
<organism evidence="2 3">
    <name type="scientific">Moryella indoligenes</name>
    <dbReference type="NCBI Taxonomy" id="371674"/>
    <lineage>
        <taxon>Bacteria</taxon>
        <taxon>Bacillati</taxon>
        <taxon>Bacillota</taxon>
        <taxon>Clostridia</taxon>
        <taxon>Lachnospirales</taxon>
        <taxon>Lachnospiraceae</taxon>
        <taxon>Moryella</taxon>
    </lineage>
</organism>
<feature type="transmembrane region" description="Helical" evidence="1">
    <location>
        <begin position="127"/>
        <end position="155"/>
    </location>
</feature>
<gene>
    <name evidence="2" type="ORF">J2S20_001334</name>
</gene>
<evidence type="ECO:0000313" key="3">
    <source>
        <dbReference type="Proteomes" id="UP001241537"/>
    </source>
</evidence>
<feature type="transmembrane region" description="Helical" evidence="1">
    <location>
        <begin position="244"/>
        <end position="264"/>
    </location>
</feature>
<comment type="caution">
    <text evidence="2">The sequence shown here is derived from an EMBL/GenBank/DDBJ whole genome shotgun (WGS) entry which is preliminary data.</text>
</comment>
<name>A0AAE3VAJ4_9FIRM</name>
<dbReference type="RefSeq" id="WP_106612228.1">
    <property type="nucleotide sequence ID" value="NZ_JAUSTO010000007.1"/>
</dbReference>
<accession>A0AAE3VAJ4</accession>
<evidence type="ECO:0000256" key="1">
    <source>
        <dbReference type="SAM" id="Phobius"/>
    </source>
</evidence>
<sequence length="323" mass="35699">MLKLLVLRDRVKQLYGRYSSAVSMALRFLLSLSSMLLLNGALGYMKALRAPFIPLALAFVSAFCPWGGICWILAFFLLAHIFAVSLEFALFTAAFLLIVALLYYGFTPGDSVLLIITPLLFVLKLPYLVPILVGLSGALAAVIPMSCGVVIYYILQYVRGNAGPLTNVDSVDIAQKYVQMLNGVIMNRGMLLFIIAFAMAAIVVWLIHSLSVSNAWEWAVFAGMLVLLLVFFGGVFLYGIKLDILPLILGCVLSGGAAELYRFFVFSVDYSRTEYTQFEDDDYYYYVKAVPKVSVSAPDLKIQKINTARRPKRARDGGSKNKG</sequence>
<feature type="transmembrane region" description="Helical" evidence="1">
    <location>
        <begin position="56"/>
        <end position="82"/>
    </location>
</feature>
<keyword evidence="1" id="KW-0472">Membrane</keyword>
<feature type="transmembrane region" description="Helical" evidence="1">
    <location>
        <begin position="88"/>
        <end position="106"/>
    </location>
</feature>